<dbReference type="Proteomes" id="UP000526501">
    <property type="component" value="Unassembled WGS sequence"/>
</dbReference>
<comment type="caution">
    <text evidence="1">The sequence shown here is derived from an EMBL/GenBank/DDBJ whole genome shotgun (WGS) entry which is preliminary data.</text>
</comment>
<dbReference type="InterPro" id="IPR003489">
    <property type="entry name" value="RHF/RaiA"/>
</dbReference>
<dbReference type="CDD" id="cd00552">
    <property type="entry name" value="RaiA"/>
    <property type="match status" value="1"/>
</dbReference>
<name>A0A7X1E9B4_9BACT</name>
<proteinExistence type="predicted"/>
<evidence type="ECO:0000313" key="2">
    <source>
        <dbReference type="Proteomes" id="UP000526501"/>
    </source>
</evidence>
<dbReference type="Pfam" id="PF02482">
    <property type="entry name" value="Ribosomal_S30AE"/>
    <property type="match status" value="1"/>
</dbReference>
<dbReference type="InterPro" id="IPR036567">
    <property type="entry name" value="RHF-like"/>
</dbReference>
<dbReference type="SUPFAM" id="SSF69754">
    <property type="entry name" value="Ribosome binding protein Y (YfiA homologue)"/>
    <property type="match status" value="1"/>
</dbReference>
<evidence type="ECO:0000313" key="1">
    <source>
        <dbReference type="EMBL" id="MBC2607670.1"/>
    </source>
</evidence>
<reference evidence="1 2" key="1">
    <citation type="submission" date="2020-07" db="EMBL/GenBank/DDBJ databases">
        <authorList>
            <person name="Feng X."/>
        </authorList>
    </citation>
    <scope>NUCLEOTIDE SEQUENCE [LARGE SCALE GENOMIC DNA]</scope>
    <source>
        <strain evidence="1 2">JCM23202</strain>
    </source>
</reference>
<dbReference type="NCBIfam" id="TIGR00741">
    <property type="entry name" value="yfiA"/>
    <property type="match status" value="1"/>
</dbReference>
<gene>
    <name evidence="1" type="primary">raiA</name>
    <name evidence="1" type="ORF">H5P27_16580</name>
</gene>
<dbReference type="AlphaFoldDB" id="A0A7X1E9B4"/>
<keyword evidence="2" id="KW-1185">Reference proteome</keyword>
<dbReference type="EMBL" id="JACHVC010000013">
    <property type="protein sequence ID" value="MBC2607670.1"/>
    <property type="molecule type" value="Genomic_DNA"/>
</dbReference>
<dbReference type="Gene3D" id="3.30.160.100">
    <property type="entry name" value="Ribosome hibernation promotion factor-like"/>
    <property type="match status" value="1"/>
</dbReference>
<organism evidence="1 2">
    <name type="scientific">Pelagicoccus albus</name>
    <dbReference type="NCBI Taxonomy" id="415222"/>
    <lineage>
        <taxon>Bacteria</taxon>
        <taxon>Pseudomonadati</taxon>
        <taxon>Verrucomicrobiota</taxon>
        <taxon>Opitutia</taxon>
        <taxon>Puniceicoccales</taxon>
        <taxon>Pelagicoccaceae</taxon>
        <taxon>Pelagicoccus</taxon>
    </lineage>
</organism>
<sequence length="123" mass="14278">MYTENDHDLIITGIHMDLTESIKQAVTEKVDRLFRHEERIIRIKVELECIYGKGGSEHEFIAKGHIEINGPSMNVSVSDPDCYKAVDLLVDKLDRMLRRRSRLQRVKRKDTHEVDIPANLPKV</sequence>
<protein>
    <submittedName>
        <fullName evidence="1">Ribosome-associated translation inhibitor RaiA</fullName>
    </submittedName>
</protein>
<dbReference type="RefSeq" id="WP_185661541.1">
    <property type="nucleotide sequence ID" value="NZ_CAWPOO010000013.1"/>
</dbReference>
<accession>A0A7X1E9B4</accession>